<dbReference type="SUPFAM" id="SSF53822">
    <property type="entry name" value="Periplasmic binding protein-like I"/>
    <property type="match status" value="1"/>
</dbReference>
<dbReference type="PANTHER" id="PTHR30483:SF6">
    <property type="entry name" value="PERIPLASMIC BINDING PROTEIN OF ABC TRANSPORTER FOR NATURAL AMINO ACIDS"/>
    <property type="match status" value="1"/>
</dbReference>
<dbReference type="Proteomes" id="UP001144205">
    <property type="component" value="Unassembled WGS sequence"/>
</dbReference>
<dbReference type="Gene3D" id="3.40.50.2300">
    <property type="match status" value="2"/>
</dbReference>
<sequence length="403" mass="40808">MARIGEKEKDLSMFAFLRGARKLSGAIVAVLSLLWLTACGGGFGTGAGGPRIDTSRPVPVALLVPRGGGNAADDALAASLENAARLAMRELDGVTVDLRVYNTAGSASQAATVAGQAVSEGAKVILGPVYAQNAAAAGRAARGVNVLAFSNNPEVAGGNVFVLGNTFQNTANRLVRYAAASGKGNILVVNGQNAAEEIGRDTVARAIAATPGAQSAGNVTFEVSQTGVINAVPTITSTARSSGATSVFLTSGTDGAIPFLAQLLPENGLSPANIQYIGLQRWDIPASARTLPGLQGGWFAIPDPALQEQFQQRYLAAYGAQPHAIAGLAYDGIAAIGALVKAGNADALTGAGLTQPQGFVGVNGVFRLRGDGTAERGLAIASVQNKEIVVIDPAPRSFSGAGY</sequence>
<feature type="domain" description="Leucine-binding protein" evidence="4">
    <location>
        <begin position="57"/>
        <end position="385"/>
    </location>
</feature>
<dbReference type="CDD" id="cd06339">
    <property type="entry name" value="PBP1_YraM_LppC_lipoprotein-like"/>
    <property type="match status" value="1"/>
</dbReference>
<dbReference type="EMBL" id="BROH01000011">
    <property type="protein sequence ID" value="GKY89362.1"/>
    <property type="molecule type" value="Genomic_DNA"/>
</dbReference>
<dbReference type="Pfam" id="PF13458">
    <property type="entry name" value="Peripla_BP_6"/>
    <property type="match status" value="1"/>
</dbReference>
<keyword evidence="2" id="KW-0732">Signal</keyword>
<dbReference type="InterPro" id="IPR051010">
    <property type="entry name" value="BCAA_transport"/>
</dbReference>
<keyword evidence="3" id="KW-0029">Amino-acid transport</keyword>
<protein>
    <submittedName>
        <fullName evidence="5">Penicillin-binding protein activator</fullName>
    </submittedName>
</protein>
<dbReference type="InterPro" id="IPR028082">
    <property type="entry name" value="Peripla_BP_I"/>
</dbReference>
<evidence type="ECO:0000259" key="4">
    <source>
        <dbReference type="Pfam" id="PF13458"/>
    </source>
</evidence>
<evidence type="ECO:0000256" key="1">
    <source>
        <dbReference type="ARBA" id="ARBA00010062"/>
    </source>
</evidence>
<accession>A0ABQ5LZ32</accession>
<proteinExistence type="inferred from homology"/>
<gene>
    <name evidence="5" type="ORF">STA1M1_32310</name>
</gene>
<comment type="similarity">
    <text evidence="1">Belongs to the leucine-binding protein family.</text>
</comment>
<keyword evidence="6" id="KW-1185">Reference proteome</keyword>
<evidence type="ECO:0000256" key="3">
    <source>
        <dbReference type="ARBA" id="ARBA00022970"/>
    </source>
</evidence>
<evidence type="ECO:0000313" key="6">
    <source>
        <dbReference type="Proteomes" id="UP001144205"/>
    </source>
</evidence>
<keyword evidence="3" id="KW-0813">Transport</keyword>
<evidence type="ECO:0000313" key="5">
    <source>
        <dbReference type="EMBL" id="GKY89362.1"/>
    </source>
</evidence>
<name>A0ABQ5LZ32_9RHOB</name>
<organism evidence="5 6">
    <name type="scientific">Sinisalibacter aestuarii</name>
    <dbReference type="NCBI Taxonomy" id="2949426"/>
    <lineage>
        <taxon>Bacteria</taxon>
        <taxon>Pseudomonadati</taxon>
        <taxon>Pseudomonadota</taxon>
        <taxon>Alphaproteobacteria</taxon>
        <taxon>Rhodobacterales</taxon>
        <taxon>Roseobacteraceae</taxon>
        <taxon>Sinisalibacter</taxon>
    </lineage>
</organism>
<dbReference type="PANTHER" id="PTHR30483">
    <property type="entry name" value="LEUCINE-SPECIFIC-BINDING PROTEIN"/>
    <property type="match status" value="1"/>
</dbReference>
<reference evidence="5" key="1">
    <citation type="journal article" date="2023" name="Int. J. Syst. Evol. Microbiol.">
        <title>Sinisalibacter aestuarii sp. nov., isolated from estuarine sediment of the Arakawa River.</title>
        <authorList>
            <person name="Arafat S.T."/>
            <person name="Hirano S."/>
            <person name="Sato A."/>
            <person name="Takeuchi K."/>
            <person name="Yasuda T."/>
            <person name="Terahara T."/>
            <person name="Hamada M."/>
            <person name="Kobayashi T."/>
        </authorList>
    </citation>
    <scope>NUCLEOTIDE SEQUENCE</scope>
    <source>
        <strain evidence="5">B-399</strain>
    </source>
</reference>
<comment type="caution">
    <text evidence="5">The sequence shown here is derived from an EMBL/GenBank/DDBJ whole genome shotgun (WGS) entry which is preliminary data.</text>
</comment>
<dbReference type="InterPro" id="IPR028081">
    <property type="entry name" value="Leu-bd"/>
</dbReference>
<evidence type="ECO:0000256" key="2">
    <source>
        <dbReference type="ARBA" id="ARBA00022729"/>
    </source>
</evidence>